<reference evidence="2" key="1">
    <citation type="submission" date="2020-02" db="EMBL/GenBank/DDBJ databases">
        <authorList>
            <person name="Meier V. D."/>
        </authorList>
    </citation>
    <scope>NUCLEOTIDE SEQUENCE</scope>
    <source>
        <strain evidence="2">AVDCRST_MAG05</strain>
    </source>
</reference>
<accession>A0A6J4RM95</accession>
<protein>
    <submittedName>
        <fullName evidence="2">Phosphoesterase PHP, N-terminal</fullName>
    </submittedName>
</protein>
<feature type="compositionally biased region" description="Low complexity" evidence="1">
    <location>
        <begin position="204"/>
        <end position="241"/>
    </location>
</feature>
<evidence type="ECO:0000313" key="2">
    <source>
        <dbReference type="EMBL" id="CAA9477018.1"/>
    </source>
</evidence>
<feature type="compositionally biased region" description="Basic residues" evidence="1">
    <location>
        <begin position="136"/>
        <end position="152"/>
    </location>
</feature>
<feature type="compositionally biased region" description="Gly residues" evidence="1">
    <location>
        <begin position="1"/>
        <end position="10"/>
    </location>
</feature>
<feature type="region of interest" description="Disordered" evidence="1">
    <location>
        <begin position="56"/>
        <end position="277"/>
    </location>
</feature>
<gene>
    <name evidence="2" type="ORF">AVDCRST_MAG05-1012</name>
</gene>
<sequence>GAGLTEGRGSGPLLPRQPPLPLEQVRRPGGPRGGGGGLPRRRLRFCLPLRPLRGGVRVAGDRHEGPARPGLHDHPWRGVELRPVGGAQRLLGDGRRPAAGLRGAPAGRPCRGHPAGRQSRGFRRHAPPRPQQPLARGRRGASRARRRARGRGLHPQQRDGRPPRQGRGGLHARRPAGGWPQGPRKRRRRCPLRPPPRPLRRVGRGLLRPARPGRPARGAEGRAVLLDARARAAGADPGGRTPPRRGERGVRDLADHGRRPVAERPGTHRGADHRGRVRPLPVCGVLLPRHRRRGGREARLEQPDLAV</sequence>
<feature type="compositionally biased region" description="Basic and acidic residues" evidence="1">
    <location>
        <begin position="244"/>
        <end position="274"/>
    </location>
</feature>
<dbReference type="AlphaFoldDB" id="A0A6J4RM95"/>
<proteinExistence type="predicted"/>
<feature type="region of interest" description="Disordered" evidence="1">
    <location>
        <begin position="1"/>
        <end position="42"/>
    </location>
</feature>
<dbReference type="EMBL" id="CADCVM010000113">
    <property type="protein sequence ID" value="CAA9477018.1"/>
    <property type="molecule type" value="Genomic_DNA"/>
</dbReference>
<organism evidence="2">
    <name type="scientific">uncultured Rubrobacteraceae bacterium</name>
    <dbReference type="NCBI Taxonomy" id="349277"/>
    <lineage>
        <taxon>Bacteria</taxon>
        <taxon>Bacillati</taxon>
        <taxon>Actinomycetota</taxon>
        <taxon>Rubrobacteria</taxon>
        <taxon>Rubrobacterales</taxon>
        <taxon>Rubrobacteraceae</taxon>
        <taxon>environmental samples</taxon>
    </lineage>
</organism>
<name>A0A6J4RM95_9ACTN</name>
<feature type="compositionally biased region" description="Basic and acidic residues" evidence="1">
    <location>
        <begin position="59"/>
        <end position="80"/>
    </location>
</feature>
<feature type="non-terminal residue" evidence="2">
    <location>
        <position position="307"/>
    </location>
</feature>
<feature type="non-terminal residue" evidence="2">
    <location>
        <position position="1"/>
    </location>
</feature>
<feature type="compositionally biased region" description="Low complexity" evidence="1">
    <location>
        <begin position="97"/>
        <end position="117"/>
    </location>
</feature>
<evidence type="ECO:0000256" key="1">
    <source>
        <dbReference type="SAM" id="MobiDB-lite"/>
    </source>
</evidence>